<dbReference type="InterPro" id="IPR033948">
    <property type="entry name" value="ETF_beta_N"/>
</dbReference>
<dbReference type="InterPro" id="IPR014730">
    <property type="entry name" value="ETF_a/b_N"/>
</dbReference>
<evidence type="ECO:0000313" key="4">
    <source>
        <dbReference type="Proteomes" id="UP001519271"/>
    </source>
</evidence>
<dbReference type="InterPro" id="IPR014729">
    <property type="entry name" value="Rossmann-like_a/b/a_fold"/>
</dbReference>
<comment type="caution">
    <text evidence="3">The sequence shown here is derived from an EMBL/GenBank/DDBJ whole genome shotgun (WGS) entry which is preliminary data.</text>
</comment>
<dbReference type="PANTHER" id="PTHR21294">
    <property type="entry name" value="ELECTRON TRANSFER FLAVOPROTEIN BETA-SUBUNIT"/>
    <property type="match status" value="1"/>
</dbReference>
<proteinExistence type="predicted"/>
<dbReference type="PIRSF" id="PIRSF000090">
    <property type="entry name" value="Beta-ETF"/>
    <property type="match status" value="1"/>
</dbReference>
<dbReference type="SMART" id="SM00893">
    <property type="entry name" value="ETF"/>
    <property type="match status" value="1"/>
</dbReference>
<keyword evidence="4" id="KW-1185">Reference proteome</keyword>
<reference evidence="3 4" key="1">
    <citation type="submission" date="2021-03" db="EMBL/GenBank/DDBJ databases">
        <title>Genomic Encyclopedia of Type Strains, Phase IV (KMG-IV): sequencing the most valuable type-strain genomes for metagenomic binning, comparative biology and taxonomic classification.</title>
        <authorList>
            <person name="Goeker M."/>
        </authorList>
    </citation>
    <scope>NUCLEOTIDE SEQUENCE [LARGE SCALE GENOMIC DNA]</scope>
    <source>
        <strain evidence="3 4">DSM 6139</strain>
    </source>
</reference>
<gene>
    <name evidence="3" type="ORF">J2Z34_001959</name>
</gene>
<dbReference type="Proteomes" id="UP001519271">
    <property type="component" value="Unassembled WGS sequence"/>
</dbReference>
<protein>
    <recommendedName>
        <fullName evidence="1">Electron transfer flavoprotein small subunit</fullName>
    </recommendedName>
</protein>
<evidence type="ECO:0000313" key="3">
    <source>
        <dbReference type="EMBL" id="MBP1919470.1"/>
    </source>
</evidence>
<dbReference type="EMBL" id="JAGGKC010000015">
    <property type="protein sequence ID" value="MBP1919470.1"/>
    <property type="molecule type" value="Genomic_DNA"/>
</dbReference>
<dbReference type="CDD" id="cd01714">
    <property type="entry name" value="ETF_beta"/>
    <property type="match status" value="1"/>
</dbReference>
<organism evidence="3 4">
    <name type="scientific">Youngiibacter multivorans</name>
    <dbReference type="NCBI Taxonomy" id="937251"/>
    <lineage>
        <taxon>Bacteria</taxon>
        <taxon>Bacillati</taxon>
        <taxon>Bacillota</taxon>
        <taxon>Clostridia</taxon>
        <taxon>Eubacteriales</taxon>
        <taxon>Clostridiaceae</taxon>
        <taxon>Youngiibacter</taxon>
    </lineage>
</organism>
<sequence>MDRIVVLIKQVPDMEEVKFDRERGVIDRNSAGTEINPFDLNALEAAVQISEKTGAEVFVISMGPPSAKEAIREAIARGASNGVLLSDRKFGGADVKATAMTLAAGIRSTGPYSLVLAGMQTVDGDTGQVGPEIAELLGIPHAGYAESIDDVDESSVTVTTRIWDGRYQKKLKFPVLVTVTKDISSPRLPSLKSKMKARKAEIPVLGLDGLEGYLKEEETGLKGSATRVRKIVIPESAERAGSVYREDIPMAIDTLIEVLKDTKVLEVMQGDGI</sequence>
<evidence type="ECO:0000259" key="2">
    <source>
        <dbReference type="SMART" id="SM00893"/>
    </source>
</evidence>
<evidence type="ECO:0000256" key="1">
    <source>
        <dbReference type="ARBA" id="ARBA00042002"/>
    </source>
</evidence>
<dbReference type="Gene3D" id="3.40.50.620">
    <property type="entry name" value="HUPs"/>
    <property type="match status" value="1"/>
</dbReference>
<dbReference type="SUPFAM" id="SSF52402">
    <property type="entry name" value="Adenine nucleotide alpha hydrolases-like"/>
    <property type="match status" value="1"/>
</dbReference>
<dbReference type="Pfam" id="PF01012">
    <property type="entry name" value="ETF"/>
    <property type="match status" value="1"/>
</dbReference>
<feature type="domain" description="Electron transfer flavoprotein alpha/beta-subunit N-terminal" evidence="2">
    <location>
        <begin position="23"/>
        <end position="214"/>
    </location>
</feature>
<dbReference type="RefSeq" id="WP_342453145.1">
    <property type="nucleotide sequence ID" value="NZ_JAGGKC010000015.1"/>
</dbReference>
<name>A0ABS4G4J2_9CLOT</name>
<dbReference type="PANTHER" id="PTHR21294:SF17">
    <property type="entry name" value="PROTEIN FIXA"/>
    <property type="match status" value="1"/>
</dbReference>
<accession>A0ABS4G4J2</accession>
<dbReference type="InterPro" id="IPR012255">
    <property type="entry name" value="ETF_b"/>
</dbReference>